<dbReference type="Proteomes" id="UP000694388">
    <property type="component" value="Unplaced"/>
</dbReference>
<dbReference type="AlphaFoldDB" id="A0A8C4R625"/>
<dbReference type="OMA" id="FVWTDRH"/>
<dbReference type="GeneTree" id="ENSGT01060000250029"/>
<reference evidence="3" key="2">
    <citation type="submission" date="2025-09" db="UniProtKB">
        <authorList>
            <consortium name="Ensembl"/>
        </authorList>
    </citation>
    <scope>IDENTIFICATION</scope>
</reference>
<dbReference type="FunFam" id="3.30.70.270:FF:000020">
    <property type="entry name" value="Transposon Tf2-6 polyprotein-like Protein"/>
    <property type="match status" value="1"/>
</dbReference>
<accession>A0A8C4R625</accession>
<sequence>MHHFELYWELIEVRYVGYLLAADGLKPDPSRIEAFRNMPIPWNKEDVQRFLGFVACLAKLIPQMSEINAPLRALLGADSIFDWQPAQDQAFHKILDLCCQQPVLRYNDVKAPVEIRADASQSGLGGVLMQEGKPVAYTSQSFMPLTGAQTQDPKVPSQPPRPLSQHQAYPCY</sequence>
<dbReference type="InterPro" id="IPR043128">
    <property type="entry name" value="Rev_trsase/Diguanyl_cyclase"/>
</dbReference>
<keyword evidence="4" id="KW-1185">Reference proteome</keyword>
<dbReference type="Pfam" id="PF17919">
    <property type="entry name" value="RT_RNaseH_2"/>
    <property type="match status" value="1"/>
</dbReference>
<dbReference type="Gene3D" id="3.30.70.270">
    <property type="match status" value="1"/>
</dbReference>
<dbReference type="PANTHER" id="PTHR37984:SF8">
    <property type="entry name" value="CCHC-TYPE DOMAIN-CONTAINING PROTEIN"/>
    <property type="match status" value="1"/>
</dbReference>
<evidence type="ECO:0000256" key="1">
    <source>
        <dbReference type="SAM" id="MobiDB-lite"/>
    </source>
</evidence>
<dbReference type="Ensembl" id="ENSEBUT00000026319.1">
    <property type="protein sequence ID" value="ENSEBUP00000025743.1"/>
    <property type="gene ID" value="ENSEBUG00000015861.1"/>
</dbReference>
<dbReference type="InterPro" id="IPR043502">
    <property type="entry name" value="DNA/RNA_pol_sf"/>
</dbReference>
<organism evidence="3 4">
    <name type="scientific">Eptatretus burgeri</name>
    <name type="common">Inshore hagfish</name>
    <dbReference type="NCBI Taxonomy" id="7764"/>
    <lineage>
        <taxon>Eukaryota</taxon>
        <taxon>Metazoa</taxon>
        <taxon>Chordata</taxon>
        <taxon>Craniata</taxon>
        <taxon>Vertebrata</taxon>
        <taxon>Cyclostomata</taxon>
        <taxon>Myxini</taxon>
        <taxon>Myxiniformes</taxon>
        <taxon>Myxinidae</taxon>
        <taxon>Eptatretinae</taxon>
        <taxon>Eptatretus</taxon>
    </lineage>
</organism>
<evidence type="ECO:0000313" key="3">
    <source>
        <dbReference type="Ensembl" id="ENSEBUP00000025743.1"/>
    </source>
</evidence>
<evidence type="ECO:0000313" key="4">
    <source>
        <dbReference type="Proteomes" id="UP000694388"/>
    </source>
</evidence>
<protein>
    <recommendedName>
        <fullName evidence="2">Reverse transcriptase/retrotransposon-derived protein RNase H-like domain-containing protein</fullName>
    </recommendedName>
</protein>
<dbReference type="SUPFAM" id="SSF56672">
    <property type="entry name" value="DNA/RNA polymerases"/>
    <property type="match status" value="1"/>
</dbReference>
<feature type="region of interest" description="Disordered" evidence="1">
    <location>
        <begin position="146"/>
        <end position="172"/>
    </location>
</feature>
<dbReference type="InterPro" id="IPR050951">
    <property type="entry name" value="Retrovirus_Pol_polyprotein"/>
</dbReference>
<proteinExistence type="predicted"/>
<dbReference type="InterPro" id="IPR041577">
    <property type="entry name" value="RT_RNaseH_2"/>
</dbReference>
<feature type="domain" description="Reverse transcriptase/retrotransposon-derived protein RNase H-like" evidence="2">
    <location>
        <begin position="83"/>
        <end position="144"/>
    </location>
</feature>
<name>A0A8C4R625_EPTBU</name>
<dbReference type="PANTHER" id="PTHR37984">
    <property type="entry name" value="PROTEIN CBG26694"/>
    <property type="match status" value="1"/>
</dbReference>
<reference evidence="3" key="1">
    <citation type="submission" date="2025-08" db="UniProtKB">
        <authorList>
            <consortium name="Ensembl"/>
        </authorList>
    </citation>
    <scope>IDENTIFICATION</scope>
</reference>
<evidence type="ECO:0000259" key="2">
    <source>
        <dbReference type="Pfam" id="PF17919"/>
    </source>
</evidence>